<accession>A0A5U6MHZ5</accession>
<organism evidence="1">
    <name type="scientific">Salmonella enterica subsp. enterica serovar Kottbus</name>
    <dbReference type="NCBI Taxonomy" id="224727"/>
    <lineage>
        <taxon>Bacteria</taxon>
        <taxon>Pseudomonadati</taxon>
        <taxon>Pseudomonadota</taxon>
        <taxon>Gammaproteobacteria</taxon>
        <taxon>Enterobacterales</taxon>
        <taxon>Enterobacteriaceae</taxon>
        <taxon>Salmonella</taxon>
    </lineage>
</organism>
<gene>
    <name evidence="1" type="ORF">DM035_25825</name>
</gene>
<dbReference type="SUPFAM" id="SSF49401">
    <property type="entry name" value="Bacterial adhesins"/>
    <property type="match status" value="1"/>
</dbReference>
<dbReference type="AlphaFoldDB" id="A0A5U6MHZ5"/>
<dbReference type="Gene3D" id="2.60.40.1090">
    <property type="entry name" value="Fimbrial-type adhesion domain"/>
    <property type="match status" value="1"/>
</dbReference>
<name>A0A5U6MHZ5_SALET</name>
<protein>
    <submittedName>
        <fullName evidence="1">Uncharacterized protein</fullName>
    </submittedName>
</protein>
<proteinExistence type="predicted"/>
<dbReference type="GO" id="GO:0009289">
    <property type="term" value="C:pilus"/>
    <property type="evidence" value="ECO:0007669"/>
    <property type="project" value="InterPro"/>
</dbReference>
<reference evidence="1" key="1">
    <citation type="submission" date="2018-06" db="EMBL/GenBank/DDBJ databases">
        <authorList>
            <person name="Ashton P.M."/>
            <person name="Dallman T."/>
            <person name="Nair S."/>
            <person name="De Pinna E."/>
            <person name="Peters T."/>
            <person name="Grant K."/>
        </authorList>
    </citation>
    <scope>NUCLEOTIDE SEQUENCE</scope>
    <source>
        <strain evidence="1">430336</strain>
    </source>
</reference>
<dbReference type="EMBL" id="AAGQTM010000050">
    <property type="protein sequence ID" value="EBQ9797536.1"/>
    <property type="molecule type" value="Genomic_DNA"/>
</dbReference>
<dbReference type="InterPro" id="IPR036937">
    <property type="entry name" value="Adhesion_dom_fimbrial_sf"/>
</dbReference>
<dbReference type="InterPro" id="IPR008966">
    <property type="entry name" value="Adhesion_dom_sf"/>
</dbReference>
<sequence length="140" mass="14542">MTQTIDFGTIPKIETWGGTDGEAVTVGVPVVSRKIHFDITGCPDTIKAAAVEVDFTPYSADKHPDWIKNAGSAQGLAMAITDAWGETVKSGHLLMMSPDAVITGGATTINGAVHVYRIAKIMDVSSGSLSGQVILTLGAV</sequence>
<dbReference type="GO" id="GO:0007155">
    <property type="term" value="P:cell adhesion"/>
    <property type="evidence" value="ECO:0007669"/>
    <property type="project" value="InterPro"/>
</dbReference>
<comment type="caution">
    <text evidence="1">The sequence shown here is derived from an EMBL/GenBank/DDBJ whole genome shotgun (WGS) entry which is preliminary data.</text>
</comment>
<evidence type="ECO:0000313" key="1">
    <source>
        <dbReference type="EMBL" id="EBQ9797536.1"/>
    </source>
</evidence>